<feature type="domain" description="Cytochrome c assembly protein" evidence="6">
    <location>
        <begin position="67"/>
        <end position="272"/>
    </location>
</feature>
<feature type="transmembrane region" description="Helical" evidence="5">
    <location>
        <begin position="219"/>
        <end position="235"/>
    </location>
</feature>
<dbReference type="Proteomes" id="UP001057291">
    <property type="component" value="Unassembled WGS sequence"/>
</dbReference>
<dbReference type="EMBL" id="BOQE01000001">
    <property type="protein sequence ID" value="GIM44638.1"/>
    <property type="molecule type" value="Genomic_DNA"/>
</dbReference>
<reference evidence="7" key="1">
    <citation type="journal article" date="2023" name="Int. J. Syst. Evol. Microbiol.">
        <title>Collibacillus ludicampi gen. nov., sp. nov., a new soil bacterium of the family Alicyclobacillaceae.</title>
        <authorList>
            <person name="Jojima T."/>
            <person name="Ioku Y."/>
            <person name="Fukuta Y."/>
            <person name="Shirasaka N."/>
            <person name="Matsumura Y."/>
            <person name="Mori M."/>
        </authorList>
    </citation>
    <scope>NUCLEOTIDE SEQUENCE</scope>
    <source>
        <strain evidence="7">TP075</strain>
    </source>
</reference>
<keyword evidence="3 5" id="KW-1133">Transmembrane helix</keyword>
<dbReference type="AlphaFoldDB" id="A0AAV4LAC6"/>
<dbReference type="GO" id="GO:0017004">
    <property type="term" value="P:cytochrome complex assembly"/>
    <property type="evidence" value="ECO:0007669"/>
    <property type="project" value="InterPro"/>
</dbReference>
<organism evidence="7 8">
    <name type="scientific">Collibacillus ludicampi</name>
    <dbReference type="NCBI Taxonomy" id="2771369"/>
    <lineage>
        <taxon>Bacteria</taxon>
        <taxon>Bacillati</taxon>
        <taxon>Bacillota</taxon>
        <taxon>Bacilli</taxon>
        <taxon>Bacillales</taxon>
        <taxon>Alicyclobacillaceae</taxon>
        <taxon>Collibacillus</taxon>
    </lineage>
</organism>
<feature type="transmembrane region" description="Helical" evidence="5">
    <location>
        <begin position="130"/>
        <end position="156"/>
    </location>
</feature>
<feature type="transmembrane region" description="Helical" evidence="5">
    <location>
        <begin position="38"/>
        <end position="58"/>
    </location>
</feature>
<comment type="subcellular location">
    <subcellularLocation>
        <location evidence="1">Membrane</location>
        <topology evidence="1">Multi-pass membrane protein</topology>
    </subcellularLocation>
</comment>
<feature type="transmembrane region" description="Helical" evidence="5">
    <location>
        <begin position="6"/>
        <end position="26"/>
    </location>
</feature>
<dbReference type="InterPro" id="IPR002541">
    <property type="entry name" value="Cyt_c_assembly"/>
</dbReference>
<gene>
    <name evidence="7" type="primary">hemX</name>
    <name evidence="7" type="ORF">DNHGIG_01870</name>
</gene>
<feature type="transmembrane region" description="Helical" evidence="5">
    <location>
        <begin position="98"/>
        <end position="118"/>
    </location>
</feature>
<feature type="transmembrane region" description="Helical" evidence="5">
    <location>
        <begin position="247"/>
        <end position="271"/>
    </location>
</feature>
<accession>A0AAV4LAC6</accession>
<dbReference type="InterPro" id="IPR045062">
    <property type="entry name" value="Cyt_c_biogenesis_CcsA/CcmC"/>
</dbReference>
<keyword evidence="4 5" id="KW-0472">Membrane</keyword>
<keyword evidence="2 5" id="KW-0812">Transmembrane</keyword>
<evidence type="ECO:0000259" key="6">
    <source>
        <dbReference type="Pfam" id="PF01578"/>
    </source>
</evidence>
<evidence type="ECO:0000313" key="7">
    <source>
        <dbReference type="EMBL" id="GIM44638.1"/>
    </source>
</evidence>
<dbReference type="PANTHER" id="PTHR30071">
    <property type="entry name" value="HEME EXPORTER PROTEIN C"/>
    <property type="match status" value="1"/>
</dbReference>
<dbReference type="GO" id="GO:0020037">
    <property type="term" value="F:heme binding"/>
    <property type="evidence" value="ECO:0007669"/>
    <property type="project" value="InterPro"/>
</dbReference>
<evidence type="ECO:0000256" key="3">
    <source>
        <dbReference type="ARBA" id="ARBA00022989"/>
    </source>
</evidence>
<dbReference type="PANTHER" id="PTHR30071:SF15">
    <property type="entry name" value="PROTEIN HEMX"/>
    <property type="match status" value="1"/>
</dbReference>
<dbReference type="RefSeq" id="WP_282197908.1">
    <property type="nucleotide sequence ID" value="NZ_BOQE01000001.1"/>
</dbReference>
<sequence>MATRSSILLYDAMTVTYALSVLLYFIDFLQHKRMINRIAFGLLSVVWLMQTVFFLLRMKEYDYLPVLTHFETLIFFSWILITFSLVINFFYKIDLFTFFANVVGFAAVALDTFTGKGAASVDVKLQGDLLFIHITIAFLSYAAFAIATIFSIMYLIQEKLLKEKRWNTLFRRLPALDQLDMFSFRLIVIGFPLLLIAMILGAIWYKIQFGRFLFLDPKPLVSLLLFVLYGLYLYFRVAWGWVGRKSAWLNILGFSGVLINYLFVGTFFSGFHRW</sequence>
<evidence type="ECO:0000256" key="1">
    <source>
        <dbReference type="ARBA" id="ARBA00004141"/>
    </source>
</evidence>
<dbReference type="GO" id="GO:0005886">
    <property type="term" value="C:plasma membrane"/>
    <property type="evidence" value="ECO:0007669"/>
    <property type="project" value="TreeGrafter"/>
</dbReference>
<feature type="transmembrane region" description="Helical" evidence="5">
    <location>
        <begin position="70"/>
        <end position="91"/>
    </location>
</feature>
<protein>
    <submittedName>
        <fullName evidence="7">Protein HemX</fullName>
    </submittedName>
</protein>
<evidence type="ECO:0000256" key="5">
    <source>
        <dbReference type="SAM" id="Phobius"/>
    </source>
</evidence>
<evidence type="ECO:0000313" key="8">
    <source>
        <dbReference type="Proteomes" id="UP001057291"/>
    </source>
</evidence>
<evidence type="ECO:0000256" key="2">
    <source>
        <dbReference type="ARBA" id="ARBA00022692"/>
    </source>
</evidence>
<name>A0AAV4LAC6_9BACL</name>
<comment type="caution">
    <text evidence="7">The sequence shown here is derived from an EMBL/GenBank/DDBJ whole genome shotgun (WGS) entry which is preliminary data.</text>
</comment>
<dbReference type="Pfam" id="PF01578">
    <property type="entry name" value="Cytochrom_C_asm"/>
    <property type="match status" value="1"/>
</dbReference>
<evidence type="ECO:0000256" key="4">
    <source>
        <dbReference type="ARBA" id="ARBA00023136"/>
    </source>
</evidence>
<proteinExistence type="predicted"/>
<feature type="transmembrane region" description="Helical" evidence="5">
    <location>
        <begin position="182"/>
        <end position="207"/>
    </location>
</feature>
<keyword evidence="8" id="KW-1185">Reference proteome</keyword>